<comment type="caution">
    <text evidence="1">The sequence shown here is derived from an EMBL/GenBank/DDBJ whole genome shotgun (WGS) entry which is preliminary data.</text>
</comment>
<protein>
    <submittedName>
        <fullName evidence="1">Uncharacterized protein</fullName>
    </submittedName>
</protein>
<reference evidence="1" key="1">
    <citation type="submission" date="2023-03" db="EMBL/GenBank/DDBJ databases">
        <authorList>
            <person name="Steffen K."/>
            <person name="Cardenas P."/>
        </authorList>
    </citation>
    <scope>NUCLEOTIDE SEQUENCE</scope>
</reference>
<name>A0AA35XJ90_GEOBA</name>
<accession>A0AA35XJ90</accession>
<dbReference type="Proteomes" id="UP001174909">
    <property type="component" value="Unassembled WGS sequence"/>
</dbReference>
<feature type="non-terminal residue" evidence="1">
    <location>
        <position position="45"/>
    </location>
</feature>
<evidence type="ECO:0000313" key="2">
    <source>
        <dbReference type="Proteomes" id="UP001174909"/>
    </source>
</evidence>
<dbReference type="EMBL" id="CASHTH010004189">
    <property type="protein sequence ID" value="CAI8054521.1"/>
    <property type="molecule type" value="Genomic_DNA"/>
</dbReference>
<gene>
    <name evidence="1" type="ORF">GBAR_LOCUS29746</name>
</gene>
<proteinExistence type="predicted"/>
<sequence>MYHAQGPEVILLRIFSYAWQSKKDLGFYDTQFNRPGVTRGASAAQ</sequence>
<evidence type="ECO:0000313" key="1">
    <source>
        <dbReference type="EMBL" id="CAI8054521.1"/>
    </source>
</evidence>
<organism evidence="1 2">
    <name type="scientific">Geodia barretti</name>
    <name type="common">Barrett's horny sponge</name>
    <dbReference type="NCBI Taxonomy" id="519541"/>
    <lineage>
        <taxon>Eukaryota</taxon>
        <taxon>Metazoa</taxon>
        <taxon>Porifera</taxon>
        <taxon>Demospongiae</taxon>
        <taxon>Heteroscleromorpha</taxon>
        <taxon>Tetractinellida</taxon>
        <taxon>Astrophorina</taxon>
        <taxon>Geodiidae</taxon>
        <taxon>Geodia</taxon>
    </lineage>
</organism>
<keyword evidence="2" id="KW-1185">Reference proteome</keyword>
<dbReference type="AlphaFoldDB" id="A0AA35XJ90"/>